<dbReference type="GO" id="GO:0032259">
    <property type="term" value="P:methylation"/>
    <property type="evidence" value="ECO:0007669"/>
    <property type="project" value="UniProtKB-KW"/>
</dbReference>
<dbReference type="PANTHER" id="PTHR11579">
    <property type="entry name" value="PROTEIN-L-ISOASPARTATE O-METHYLTRANSFERASE"/>
    <property type="match status" value="1"/>
</dbReference>
<keyword evidence="6 12" id="KW-0489">Methyltransferase</keyword>
<dbReference type="PANTHER" id="PTHR11579:SF0">
    <property type="entry name" value="PROTEIN-L-ISOASPARTATE(D-ASPARTATE) O-METHYLTRANSFERASE"/>
    <property type="match status" value="1"/>
</dbReference>
<evidence type="ECO:0000313" key="12">
    <source>
        <dbReference type="EMBL" id="MBR7678952.1"/>
    </source>
</evidence>
<dbReference type="InterPro" id="IPR029063">
    <property type="entry name" value="SAM-dependent_MTases_sf"/>
</dbReference>
<dbReference type="GO" id="GO:0004719">
    <property type="term" value="F:protein-L-isoaspartate (D-aspartate) O-methyltransferase activity"/>
    <property type="evidence" value="ECO:0007669"/>
    <property type="project" value="UniProtKB-EC"/>
</dbReference>
<dbReference type="AlphaFoldDB" id="A0A8T4J6U6"/>
<protein>
    <recommendedName>
        <fullName evidence="4">Protein-L-isoaspartate O-methyltransferase</fullName>
        <ecNumber evidence="3">2.1.1.77</ecNumber>
    </recommendedName>
    <alternativeName>
        <fullName evidence="11">L-isoaspartyl protein carboxyl methyltransferase</fullName>
    </alternativeName>
    <alternativeName>
        <fullName evidence="9">Protein L-isoaspartyl methyltransferase</fullName>
    </alternativeName>
    <alternativeName>
        <fullName evidence="10">Protein-beta-aspartate methyltransferase</fullName>
    </alternativeName>
</protein>
<evidence type="ECO:0000256" key="7">
    <source>
        <dbReference type="ARBA" id="ARBA00022679"/>
    </source>
</evidence>
<evidence type="ECO:0000313" key="13">
    <source>
        <dbReference type="Proteomes" id="UP000675554"/>
    </source>
</evidence>
<evidence type="ECO:0000256" key="2">
    <source>
        <dbReference type="ARBA" id="ARBA00005369"/>
    </source>
</evidence>
<dbReference type="Gene3D" id="3.40.50.150">
    <property type="entry name" value="Vaccinia Virus protein VP39"/>
    <property type="match status" value="1"/>
</dbReference>
<proteinExistence type="inferred from homology"/>
<dbReference type="GO" id="GO:0005737">
    <property type="term" value="C:cytoplasm"/>
    <property type="evidence" value="ECO:0007669"/>
    <property type="project" value="UniProtKB-SubCell"/>
</dbReference>
<organism evidence="12 13">
    <name type="scientific">Streptomyces daliensis</name>
    <dbReference type="NCBI Taxonomy" id="299421"/>
    <lineage>
        <taxon>Bacteria</taxon>
        <taxon>Bacillati</taxon>
        <taxon>Actinomycetota</taxon>
        <taxon>Actinomycetes</taxon>
        <taxon>Kitasatosporales</taxon>
        <taxon>Streptomycetaceae</taxon>
        <taxon>Streptomyces</taxon>
    </lineage>
</organism>
<reference evidence="12" key="1">
    <citation type="submission" date="2021-04" db="EMBL/GenBank/DDBJ databases">
        <title>Sequencing of actinobacteria type strains.</title>
        <authorList>
            <person name="Nguyen G.-S."/>
            <person name="Wentzel A."/>
        </authorList>
    </citation>
    <scope>NUCLEOTIDE SEQUENCE</scope>
    <source>
        <strain evidence="12">DSM 42095</strain>
    </source>
</reference>
<evidence type="ECO:0000256" key="11">
    <source>
        <dbReference type="ARBA" id="ARBA00031350"/>
    </source>
</evidence>
<feature type="non-terminal residue" evidence="12">
    <location>
        <position position="173"/>
    </location>
</feature>
<evidence type="ECO:0000256" key="8">
    <source>
        <dbReference type="ARBA" id="ARBA00022691"/>
    </source>
</evidence>
<comment type="subcellular location">
    <subcellularLocation>
        <location evidence="1">Cytoplasm</location>
    </subcellularLocation>
</comment>
<dbReference type="CDD" id="cd02440">
    <property type="entry name" value="AdoMet_MTases"/>
    <property type="match status" value="1"/>
</dbReference>
<comment type="caution">
    <text evidence="12">The sequence shown here is derived from an EMBL/GenBank/DDBJ whole genome shotgun (WGS) entry which is preliminary data.</text>
</comment>
<evidence type="ECO:0000256" key="9">
    <source>
        <dbReference type="ARBA" id="ARBA00030757"/>
    </source>
</evidence>
<evidence type="ECO:0000256" key="6">
    <source>
        <dbReference type="ARBA" id="ARBA00022603"/>
    </source>
</evidence>
<name>A0A8T4J6U6_9ACTN</name>
<keyword evidence="7" id="KW-0808">Transferase</keyword>
<evidence type="ECO:0000256" key="10">
    <source>
        <dbReference type="ARBA" id="ARBA00031323"/>
    </source>
</evidence>
<gene>
    <name evidence="12" type="ORF">KDA82_39630</name>
</gene>
<comment type="similarity">
    <text evidence="2">Belongs to the methyltransferase superfamily. L-isoaspartyl/D-aspartyl protein methyltransferase family.</text>
</comment>
<dbReference type="InterPro" id="IPR000682">
    <property type="entry name" value="PCMT"/>
</dbReference>
<sequence length="173" mass="18617">MTPLADTLQASGEIDPTWHNTFAAIDRAAFLPDRIWLPDADGRYRPIDRTQHPDTWHTAAQADEPVVTHLDTSTGTQIPTSSASKPTVVARMLAALDPQPGHRILEAGTGAGYNTALLAHRCGDHRVVSVEYDPRLADAARHALQAAGHSPLIVTGDAADGHPDRAPYDRIIV</sequence>
<evidence type="ECO:0000256" key="4">
    <source>
        <dbReference type="ARBA" id="ARBA00013346"/>
    </source>
</evidence>
<dbReference type="Pfam" id="PF01135">
    <property type="entry name" value="PCMT"/>
    <property type="match status" value="1"/>
</dbReference>
<accession>A0A8T4J6U6</accession>
<evidence type="ECO:0000256" key="5">
    <source>
        <dbReference type="ARBA" id="ARBA00022490"/>
    </source>
</evidence>
<dbReference type="Proteomes" id="UP000675554">
    <property type="component" value="Unassembled WGS sequence"/>
</dbReference>
<keyword evidence="8" id="KW-0949">S-adenosyl-L-methionine</keyword>
<evidence type="ECO:0000256" key="1">
    <source>
        <dbReference type="ARBA" id="ARBA00004496"/>
    </source>
</evidence>
<keyword evidence="5" id="KW-0963">Cytoplasm</keyword>
<keyword evidence="13" id="KW-1185">Reference proteome</keyword>
<dbReference type="EMBL" id="JAGSMN010002059">
    <property type="protein sequence ID" value="MBR7678952.1"/>
    <property type="molecule type" value="Genomic_DNA"/>
</dbReference>
<evidence type="ECO:0000256" key="3">
    <source>
        <dbReference type="ARBA" id="ARBA00011890"/>
    </source>
</evidence>
<dbReference type="SUPFAM" id="SSF53335">
    <property type="entry name" value="S-adenosyl-L-methionine-dependent methyltransferases"/>
    <property type="match status" value="1"/>
</dbReference>
<dbReference type="EC" id="2.1.1.77" evidence="3"/>